<comment type="caution">
    <text evidence="3">The sequence shown here is derived from an EMBL/GenBank/DDBJ whole genome shotgun (WGS) entry which is preliminary data.</text>
</comment>
<dbReference type="Pfam" id="PF07859">
    <property type="entry name" value="Abhydrolase_3"/>
    <property type="match status" value="1"/>
</dbReference>
<dbReference type="EMBL" id="LQOT01000073">
    <property type="protein sequence ID" value="ORV40406.1"/>
    <property type="molecule type" value="Genomic_DNA"/>
</dbReference>
<accession>A0A1X1T759</accession>
<dbReference type="PANTHER" id="PTHR48081">
    <property type="entry name" value="AB HYDROLASE SUPERFAMILY PROTEIN C4A8.06C"/>
    <property type="match status" value="1"/>
</dbReference>
<reference evidence="3 4" key="1">
    <citation type="submission" date="2016-01" db="EMBL/GenBank/DDBJ databases">
        <title>The new phylogeny of the genus Mycobacterium.</title>
        <authorList>
            <person name="Tarcisio F."/>
            <person name="Conor M."/>
            <person name="Antonella G."/>
            <person name="Elisabetta G."/>
            <person name="Giulia F.S."/>
            <person name="Sara T."/>
            <person name="Anna F."/>
            <person name="Clotilde B."/>
            <person name="Roberto B."/>
            <person name="Veronica D.S."/>
            <person name="Fabio R."/>
            <person name="Monica P."/>
            <person name="Olivier J."/>
            <person name="Enrico T."/>
            <person name="Nicola S."/>
        </authorList>
    </citation>
    <scope>NUCLEOTIDE SEQUENCE [LARGE SCALE GENOMIC DNA]</scope>
    <source>
        <strain evidence="3 4">ATCC 27353</strain>
    </source>
</reference>
<dbReference type="PANTHER" id="PTHR48081:SF8">
    <property type="entry name" value="ALPHA_BETA HYDROLASE FOLD-3 DOMAIN-CONTAINING PROTEIN-RELATED"/>
    <property type="match status" value="1"/>
</dbReference>
<sequence>MRATLAGAAAAATAALAGRRYLRMRPALAGVAPELRSPLLPYVTVTYRACTLPFLRAVYRIKRPAGPGVTVTTHRVGAAGMRVLVATPRSVRRPGPAVLMLHGGGMIVGSARLELSTYGRLARELDAVIVAPDYRLAPESPFPAALDDAMATLGWMRERAVTLGIDPDRIAVAGYSAGGGLAAAVAQRCHDEGLALRAQALVYPMLDDRTVLRDSGRRGRLVWTPESNRFAWTAYLGRAPRMTDAPPYAAPARRANLSGLAPAWIGVGELDLFYAEDLAYAHTLRACGVPCELLTVAGMYHAADGYAPRSAVAAAFTSSLRDHLRTYL</sequence>
<proteinExistence type="predicted"/>
<dbReference type="RefSeq" id="WP_237160536.1">
    <property type="nucleotide sequence ID" value="NZ_LQOT01000073.1"/>
</dbReference>
<evidence type="ECO:0000256" key="1">
    <source>
        <dbReference type="ARBA" id="ARBA00022801"/>
    </source>
</evidence>
<dbReference type="SUPFAM" id="SSF53474">
    <property type="entry name" value="alpha/beta-Hydrolases"/>
    <property type="match status" value="1"/>
</dbReference>
<feature type="domain" description="Alpha/beta hydrolase fold-3" evidence="2">
    <location>
        <begin position="98"/>
        <end position="302"/>
    </location>
</feature>
<keyword evidence="4" id="KW-1185">Reference proteome</keyword>
<protein>
    <submittedName>
        <fullName evidence="3">Alpha/beta hydrolase</fullName>
    </submittedName>
</protein>
<dbReference type="AlphaFoldDB" id="A0A1X1T759"/>
<keyword evidence="1 3" id="KW-0378">Hydrolase</keyword>
<gene>
    <name evidence="3" type="ORF">AWC02_18720</name>
</gene>
<organism evidence="3 4">
    <name type="scientific">Mycolicibacter engbaekii</name>
    <dbReference type="NCBI Taxonomy" id="188915"/>
    <lineage>
        <taxon>Bacteria</taxon>
        <taxon>Bacillati</taxon>
        <taxon>Actinomycetota</taxon>
        <taxon>Actinomycetes</taxon>
        <taxon>Mycobacteriales</taxon>
        <taxon>Mycobacteriaceae</taxon>
        <taxon>Mycolicibacter</taxon>
    </lineage>
</organism>
<name>A0A1X1T759_9MYCO</name>
<dbReference type="STRING" id="188915.AWC02_18720"/>
<dbReference type="InterPro" id="IPR013094">
    <property type="entry name" value="AB_hydrolase_3"/>
</dbReference>
<dbReference type="GO" id="GO:0016787">
    <property type="term" value="F:hydrolase activity"/>
    <property type="evidence" value="ECO:0007669"/>
    <property type="project" value="UniProtKB-KW"/>
</dbReference>
<evidence type="ECO:0000313" key="4">
    <source>
        <dbReference type="Proteomes" id="UP000193465"/>
    </source>
</evidence>
<dbReference type="Gene3D" id="3.40.50.1820">
    <property type="entry name" value="alpha/beta hydrolase"/>
    <property type="match status" value="1"/>
</dbReference>
<dbReference type="InterPro" id="IPR029058">
    <property type="entry name" value="AB_hydrolase_fold"/>
</dbReference>
<evidence type="ECO:0000313" key="3">
    <source>
        <dbReference type="EMBL" id="ORV40406.1"/>
    </source>
</evidence>
<evidence type="ECO:0000259" key="2">
    <source>
        <dbReference type="Pfam" id="PF07859"/>
    </source>
</evidence>
<dbReference type="Proteomes" id="UP000193465">
    <property type="component" value="Unassembled WGS sequence"/>
</dbReference>
<dbReference type="InterPro" id="IPR050300">
    <property type="entry name" value="GDXG_lipolytic_enzyme"/>
</dbReference>